<evidence type="ECO:0000256" key="14">
    <source>
        <dbReference type="SAM" id="MobiDB-lite"/>
    </source>
</evidence>
<feature type="active site" description="Proton acceptor" evidence="12">
    <location>
        <position position="380"/>
    </location>
</feature>
<evidence type="ECO:0000313" key="18">
    <source>
        <dbReference type="Proteomes" id="UP000094565"/>
    </source>
</evidence>
<dbReference type="Proteomes" id="UP000094565">
    <property type="component" value="Chromosome 2"/>
</dbReference>
<evidence type="ECO:0000256" key="4">
    <source>
        <dbReference type="ARBA" id="ARBA00022679"/>
    </source>
</evidence>
<dbReference type="PANTHER" id="PTHR43853">
    <property type="entry name" value="3-KETOACYL-COA THIOLASE, PEROXISOMAL"/>
    <property type="match status" value="1"/>
</dbReference>
<dbReference type="PROSITE" id="PS00099">
    <property type="entry name" value="THIOLASE_3"/>
    <property type="match status" value="1"/>
</dbReference>
<evidence type="ECO:0000256" key="13">
    <source>
        <dbReference type="RuleBase" id="RU003557"/>
    </source>
</evidence>
<feature type="active site" description="Acyl-thioester intermediate" evidence="12">
    <location>
        <position position="116"/>
    </location>
</feature>
<comment type="similarity">
    <text evidence="3 13">Belongs to the thiolase-like superfamily. Thiolase family.</text>
</comment>
<proteinExistence type="inferred from homology"/>
<dbReference type="InterPro" id="IPR020616">
    <property type="entry name" value="Thiolase_N"/>
</dbReference>
<comment type="catalytic activity">
    <reaction evidence="11">
        <text>an acyl-CoA + acetyl-CoA = a 3-oxoacyl-CoA + CoA</text>
        <dbReference type="Rhea" id="RHEA:21564"/>
        <dbReference type="ChEBI" id="CHEBI:57287"/>
        <dbReference type="ChEBI" id="CHEBI:57288"/>
        <dbReference type="ChEBI" id="CHEBI:58342"/>
        <dbReference type="ChEBI" id="CHEBI:90726"/>
        <dbReference type="EC" id="2.3.1.16"/>
    </reaction>
</comment>
<evidence type="ECO:0000256" key="9">
    <source>
        <dbReference type="ARBA" id="ARBA00023315"/>
    </source>
</evidence>
<evidence type="ECO:0000256" key="1">
    <source>
        <dbReference type="ARBA" id="ARBA00004275"/>
    </source>
</evidence>
<evidence type="ECO:0000256" key="2">
    <source>
        <dbReference type="ARBA" id="ARBA00004872"/>
    </source>
</evidence>
<keyword evidence="6" id="KW-0809">Transit peptide</keyword>
<organism evidence="17 18">
    <name type="scientific">Komagataella pastoris</name>
    <name type="common">Yeast</name>
    <name type="synonym">Pichia pastoris</name>
    <dbReference type="NCBI Taxonomy" id="4922"/>
    <lineage>
        <taxon>Eukaryota</taxon>
        <taxon>Fungi</taxon>
        <taxon>Dikarya</taxon>
        <taxon>Ascomycota</taxon>
        <taxon>Saccharomycotina</taxon>
        <taxon>Pichiomycetes</taxon>
        <taxon>Pichiales</taxon>
        <taxon>Pichiaceae</taxon>
        <taxon>Komagataella</taxon>
    </lineage>
</organism>
<dbReference type="InterPro" id="IPR016039">
    <property type="entry name" value="Thiolase-like"/>
</dbReference>
<dbReference type="NCBIfam" id="TIGR01930">
    <property type="entry name" value="AcCoA-C-Actrans"/>
    <property type="match status" value="1"/>
</dbReference>
<accession>A0A1B2JAX1</accession>
<name>A0A1B2JAX1_PICPA</name>
<comment type="subcellular location">
    <subcellularLocation>
        <location evidence="1">Peroxisome</location>
    </subcellularLocation>
</comment>
<evidence type="ECO:0000259" key="16">
    <source>
        <dbReference type="Pfam" id="PF02803"/>
    </source>
</evidence>
<evidence type="ECO:0000256" key="12">
    <source>
        <dbReference type="PIRSR" id="PIRSR000429-1"/>
    </source>
</evidence>
<dbReference type="EMBL" id="CP014585">
    <property type="protein sequence ID" value="ANZ75015.1"/>
    <property type="molecule type" value="Genomic_DNA"/>
</dbReference>
<comment type="pathway">
    <text evidence="2">Lipid metabolism; fatty acid metabolism.</text>
</comment>
<dbReference type="Pfam" id="PF00108">
    <property type="entry name" value="Thiolase_N"/>
    <property type="match status" value="1"/>
</dbReference>
<evidence type="ECO:0000256" key="11">
    <source>
        <dbReference type="ARBA" id="ARBA00047605"/>
    </source>
</evidence>
<dbReference type="InterPro" id="IPR020617">
    <property type="entry name" value="Thiolase_C"/>
</dbReference>
<evidence type="ECO:0000256" key="7">
    <source>
        <dbReference type="ARBA" id="ARBA00023098"/>
    </source>
</evidence>
<keyword evidence="18" id="KW-1185">Reference proteome</keyword>
<dbReference type="AlphaFoldDB" id="A0A1B2JAX1"/>
<dbReference type="InterPro" id="IPR002155">
    <property type="entry name" value="Thiolase"/>
</dbReference>
<feature type="domain" description="Thiolase C-terminal" evidence="16">
    <location>
        <begin position="302"/>
        <end position="420"/>
    </location>
</feature>
<evidence type="ECO:0000259" key="15">
    <source>
        <dbReference type="Pfam" id="PF00108"/>
    </source>
</evidence>
<keyword evidence="8" id="KW-0576">Peroxisome</keyword>
<dbReference type="Pfam" id="PF02803">
    <property type="entry name" value="Thiolase_C"/>
    <property type="match status" value="1"/>
</dbReference>
<dbReference type="CDD" id="cd00751">
    <property type="entry name" value="thiolase"/>
    <property type="match status" value="1"/>
</dbReference>
<dbReference type="InterPro" id="IPR020613">
    <property type="entry name" value="Thiolase_CS"/>
</dbReference>
<dbReference type="GO" id="GO:0003988">
    <property type="term" value="F:acetyl-CoA C-acyltransferase activity"/>
    <property type="evidence" value="ECO:0007669"/>
    <property type="project" value="UniProtKB-EC"/>
</dbReference>
<evidence type="ECO:0000256" key="3">
    <source>
        <dbReference type="ARBA" id="ARBA00010982"/>
    </source>
</evidence>
<dbReference type="PROSITE" id="PS00737">
    <property type="entry name" value="THIOLASE_2"/>
    <property type="match status" value="1"/>
</dbReference>
<protein>
    <recommendedName>
        <fullName evidence="10">acetyl-CoA C-acyltransferase</fullName>
        <ecNumber evidence="10">2.3.1.16</ecNumber>
    </recommendedName>
</protein>
<dbReference type="GO" id="GO:0005777">
    <property type="term" value="C:peroxisome"/>
    <property type="evidence" value="ECO:0007669"/>
    <property type="project" value="UniProtKB-SubCell"/>
</dbReference>
<keyword evidence="4 13" id="KW-0808">Transferase</keyword>
<keyword evidence="5" id="KW-0276">Fatty acid metabolism</keyword>
<feature type="domain" description="Thiolase N-terminal" evidence="15">
    <location>
        <begin position="28"/>
        <end position="293"/>
    </location>
</feature>
<keyword evidence="9 13" id="KW-0012">Acyltransferase</keyword>
<dbReference type="PROSITE" id="PS00098">
    <property type="entry name" value="THIOLASE_1"/>
    <property type="match status" value="1"/>
</dbReference>
<dbReference type="GO" id="GO:0006635">
    <property type="term" value="P:fatty acid beta-oxidation"/>
    <property type="evidence" value="ECO:0007669"/>
    <property type="project" value="TreeGrafter"/>
</dbReference>
<keyword evidence="7" id="KW-0443">Lipid metabolism</keyword>
<feature type="region of interest" description="Disordered" evidence="14">
    <location>
        <begin position="223"/>
        <end position="257"/>
    </location>
</feature>
<dbReference type="PIRSF" id="PIRSF000429">
    <property type="entry name" value="Ac-CoA_Ac_transf"/>
    <property type="match status" value="1"/>
</dbReference>
<feature type="active site" description="Proton acceptor" evidence="12">
    <location>
        <position position="408"/>
    </location>
</feature>
<gene>
    <name evidence="17" type="primary">POT1</name>
    <name evidence="17" type="ORF">ATY40_BA7502152</name>
</gene>
<feature type="compositionally biased region" description="Acidic residues" evidence="14">
    <location>
        <begin position="223"/>
        <end position="235"/>
    </location>
</feature>
<dbReference type="GO" id="GO:0010124">
    <property type="term" value="P:phenylacetate catabolic process"/>
    <property type="evidence" value="ECO:0007669"/>
    <property type="project" value="TreeGrafter"/>
</dbReference>
<reference evidence="17 18" key="1">
    <citation type="submission" date="2016-02" db="EMBL/GenBank/DDBJ databases">
        <title>Comparative genomic and transcriptomic foundation for Pichia pastoris.</title>
        <authorList>
            <person name="Love K.R."/>
            <person name="Shah K.A."/>
            <person name="Whittaker C.A."/>
            <person name="Wu J."/>
            <person name="Bartlett M.C."/>
            <person name="Ma D."/>
            <person name="Leeson R.L."/>
            <person name="Priest M."/>
            <person name="Young S.K."/>
            <person name="Love J.C."/>
        </authorList>
    </citation>
    <scope>NUCLEOTIDE SEQUENCE [LARGE SCALE GENOMIC DNA]</scope>
    <source>
        <strain evidence="17 18">ATCC 28485</strain>
    </source>
</reference>
<dbReference type="PANTHER" id="PTHR43853:SF8">
    <property type="entry name" value="3-KETOACYL-COA THIOLASE, PEROXISOMAL"/>
    <property type="match status" value="1"/>
</dbReference>
<evidence type="ECO:0000256" key="6">
    <source>
        <dbReference type="ARBA" id="ARBA00022946"/>
    </source>
</evidence>
<dbReference type="OrthoDB" id="5404651at2759"/>
<sequence>MERLSQLRKHLAGDDTVERLTAKNSDDVVIVAAFRTAVTKGGKGKFKDVNSDVLLQKLIEGLFEQKLPPGFDKSLIEEVTVGNVLNPGAGANEHRAAMLAAGIPSSVPFLAINRQCSSGLMAVNDVANKILVGQIACGLAAGVESMSSNYGPSAMPKVSKSVLKHPEGAKCMIPMGITNENINSKFGISRTAQDEFASNSYQKAEKAVREGQFREEIIPIQVEVEDEDDDNEDDDAPAKTKTITVDQDEGPRPNVTVESLGKLRPAFRKDGSTHAGNASQVSDGAAVVLLMRRNMAQDLNLPILGKYIACTTVGVPPEIMGVGPAYAIPAVLKLVDLPKEKVTVYEINEAFAGQALYCINKVGLDKDKVNPNGGAIALGHPLGCTGARQVSTIMRELKPGEIGVTSMCIGTGMGAAAVFARE</sequence>
<evidence type="ECO:0000256" key="8">
    <source>
        <dbReference type="ARBA" id="ARBA00023140"/>
    </source>
</evidence>
<dbReference type="Gene3D" id="3.40.47.10">
    <property type="match status" value="2"/>
</dbReference>
<dbReference type="SUPFAM" id="SSF53901">
    <property type="entry name" value="Thiolase-like"/>
    <property type="match status" value="2"/>
</dbReference>
<dbReference type="EC" id="2.3.1.16" evidence="10"/>
<dbReference type="InterPro" id="IPR050215">
    <property type="entry name" value="Thiolase-like_sf_Thiolase"/>
</dbReference>
<evidence type="ECO:0000256" key="5">
    <source>
        <dbReference type="ARBA" id="ARBA00022832"/>
    </source>
</evidence>
<dbReference type="InterPro" id="IPR020615">
    <property type="entry name" value="Thiolase_acyl_enz_int_AS"/>
</dbReference>
<evidence type="ECO:0000256" key="10">
    <source>
        <dbReference type="ARBA" id="ARBA00024073"/>
    </source>
</evidence>
<dbReference type="InterPro" id="IPR020610">
    <property type="entry name" value="Thiolase_AS"/>
</dbReference>
<evidence type="ECO:0000313" key="17">
    <source>
        <dbReference type="EMBL" id="ANZ75015.1"/>
    </source>
</evidence>